<comment type="caution">
    <text evidence="8">The sequence shown here is derived from an EMBL/GenBank/DDBJ whole genome shotgun (WGS) entry which is preliminary data.</text>
</comment>
<reference evidence="9" key="1">
    <citation type="journal article" date="2019" name="Int. J. Syst. Evol. Microbiol.">
        <title>The Global Catalogue of Microorganisms (GCM) 10K type strain sequencing project: providing services to taxonomists for standard genome sequencing and annotation.</title>
        <authorList>
            <consortium name="The Broad Institute Genomics Platform"/>
            <consortium name="The Broad Institute Genome Sequencing Center for Infectious Disease"/>
            <person name="Wu L."/>
            <person name="Ma J."/>
        </authorList>
    </citation>
    <scope>NUCLEOTIDE SEQUENCE [LARGE SCALE GENOMIC DNA]</scope>
    <source>
        <strain evidence="9">JCM 19015</strain>
    </source>
</reference>
<gene>
    <name evidence="8" type="ORF">GCM10025783_16740</name>
</gene>
<feature type="transmembrane region" description="Helical" evidence="6">
    <location>
        <begin position="212"/>
        <end position="234"/>
    </location>
</feature>
<protein>
    <submittedName>
        <fullName evidence="8">DUF2156 domain-containing protein</fullName>
    </submittedName>
</protein>
<dbReference type="InterPro" id="IPR051211">
    <property type="entry name" value="PG_lysyltransferase"/>
</dbReference>
<dbReference type="PANTHER" id="PTHR34697:SF2">
    <property type="entry name" value="PHOSPHATIDYLGLYCEROL LYSYLTRANSFERASE"/>
    <property type="match status" value="1"/>
</dbReference>
<proteinExistence type="predicted"/>
<feature type="transmembrane region" description="Helical" evidence="6">
    <location>
        <begin position="128"/>
        <end position="148"/>
    </location>
</feature>
<keyword evidence="9" id="KW-1185">Reference proteome</keyword>
<evidence type="ECO:0000256" key="1">
    <source>
        <dbReference type="ARBA" id="ARBA00004651"/>
    </source>
</evidence>
<dbReference type="RefSeq" id="WP_345480658.1">
    <property type="nucleotide sequence ID" value="NZ_BAABLP010000003.1"/>
</dbReference>
<organism evidence="8 9">
    <name type="scientific">Amnibacterium soli</name>
    <dbReference type="NCBI Taxonomy" id="1282736"/>
    <lineage>
        <taxon>Bacteria</taxon>
        <taxon>Bacillati</taxon>
        <taxon>Actinomycetota</taxon>
        <taxon>Actinomycetes</taxon>
        <taxon>Micrococcales</taxon>
        <taxon>Microbacteriaceae</taxon>
        <taxon>Amnibacterium</taxon>
    </lineage>
</organism>
<dbReference type="PANTHER" id="PTHR34697">
    <property type="entry name" value="PHOSPHATIDYLGLYCEROL LYSYLTRANSFERASE"/>
    <property type="match status" value="1"/>
</dbReference>
<dbReference type="InterPro" id="IPR024320">
    <property type="entry name" value="LPG_synthase_C"/>
</dbReference>
<evidence type="ECO:0000259" key="7">
    <source>
        <dbReference type="Pfam" id="PF09924"/>
    </source>
</evidence>
<keyword evidence="4 6" id="KW-1133">Transmembrane helix</keyword>
<sequence length="817" mass="86358">MTAVLRRQTVSVAFAALVLLVALATGSLLGPRPGLRQVVGTGLDAVVQHHDLLSVLTAAVFAPGLGALLLDVVAIVAVMGGAERLLGHGRTLLVAAGTTVLGIAAGIVLQAAGILVRGVWSQAPLDTLVVDPLIPVAGTAMAASAFAGPLWRRRIRVLGFTALVVVLLYSGEPGDAYRLAAGAVGLVLGLVLTRHAPRLRWRRSSHHETRSLLAAVVGVTAFGPIVAVVSPHGYGPLRPLGLLFRDSLPGAGFLRDPCDGFRSSAECARQVALAHVNGPGAALMPLLVLAASLAAAWGMWHGRRASAIVAVALNALIALLTAVFFGVLPALRHPRTLLGPALDGGPTLQTTLAALVPAAVAALVLLSIRHFDVRPRRTVALASAGAVVAALLVGAVPYVLAGALLPRQFAPRSDVLSTLADVPQRYVPIGFQRLQHLGLVPIGQPAHLIHDWMGPLLWAVVLAVTLVLRFDLAVAPGADDQRLRRLLRAGGSGSISYMATWPGNVVRFSASGDHAVAYREIGGVALALGEPVGAAAGRLAAAREFAVDCDDRGLTPVFYAVSPEFARALSDERRWSTATIGEDTLIRPRAFAMTGKRWQDVRTSINRAQRLGVSTWWTTWSDCTPAQRAQITAISEEWVADRGLPELGFTLGGVDELHDPAVRLMLALDAEGRVIATTSWLPTWRDDVQIGWTLDVMRRSADSMNGLMEFVIAQVLLLAQEQDLEFVSLSASPLALSDVEDDGALDRLLRVLSRVLEPAYGFASLASFKAKFQPELQPLVLAYPDALALPATGIALTRAYLPHLTARAAVRLVSAFR</sequence>
<evidence type="ECO:0000256" key="5">
    <source>
        <dbReference type="ARBA" id="ARBA00023136"/>
    </source>
</evidence>
<keyword evidence="3 6" id="KW-0812">Transmembrane</keyword>
<accession>A0ABP8Z3J4</accession>
<dbReference type="Proteomes" id="UP001500121">
    <property type="component" value="Unassembled WGS sequence"/>
</dbReference>
<evidence type="ECO:0000256" key="2">
    <source>
        <dbReference type="ARBA" id="ARBA00022475"/>
    </source>
</evidence>
<evidence type="ECO:0000256" key="4">
    <source>
        <dbReference type="ARBA" id="ARBA00022989"/>
    </source>
</evidence>
<dbReference type="EMBL" id="BAABLP010000003">
    <property type="protein sequence ID" value="GAA4745532.1"/>
    <property type="molecule type" value="Genomic_DNA"/>
</dbReference>
<keyword evidence="5 6" id="KW-0472">Membrane</keyword>
<feature type="transmembrane region" description="Helical" evidence="6">
    <location>
        <begin position="282"/>
        <end position="300"/>
    </location>
</feature>
<feature type="domain" description="Phosphatidylglycerol lysyltransferase C-terminal" evidence="7">
    <location>
        <begin position="485"/>
        <end position="783"/>
    </location>
</feature>
<dbReference type="Pfam" id="PF09924">
    <property type="entry name" value="LPG_synthase_C"/>
    <property type="match status" value="1"/>
</dbReference>
<name>A0ABP8Z3J4_9MICO</name>
<evidence type="ECO:0000256" key="3">
    <source>
        <dbReference type="ARBA" id="ARBA00022692"/>
    </source>
</evidence>
<feature type="transmembrane region" description="Helical" evidence="6">
    <location>
        <begin position="176"/>
        <end position="192"/>
    </location>
</feature>
<feature type="transmembrane region" description="Helical" evidence="6">
    <location>
        <begin position="155"/>
        <end position="170"/>
    </location>
</feature>
<evidence type="ECO:0000256" key="6">
    <source>
        <dbReference type="SAM" id="Phobius"/>
    </source>
</evidence>
<feature type="transmembrane region" description="Helical" evidence="6">
    <location>
        <begin position="380"/>
        <end position="405"/>
    </location>
</feature>
<comment type="subcellular location">
    <subcellularLocation>
        <location evidence="1">Cell membrane</location>
        <topology evidence="1">Multi-pass membrane protein</topology>
    </subcellularLocation>
</comment>
<feature type="transmembrane region" description="Helical" evidence="6">
    <location>
        <begin position="307"/>
        <end position="328"/>
    </location>
</feature>
<evidence type="ECO:0000313" key="9">
    <source>
        <dbReference type="Proteomes" id="UP001500121"/>
    </source>
</evidence>
<feature type="transmembrane region" description="Helical" evidence="6">
    <location>
        <begin position="92"/>
        <end position="116"/>
    </location>
</feature>
<evidence type="ECO:0000313" key="8">
    <source>
        <dbReference type="EMBL" id="GAA4745532.1"/>
    </source>
</evidence>
<feature type="transmembrane region" description="Helical" evidence="6">
    <location>
        <begin position="348"/>
        <end position="368"/>
    </location>
</feature>
<feature type="transmembrane region" description="Helical" evidence="6">
    <location>
        <begin position="52"/>
        <end position="80"/>
    </location>
</feature>
<keyword evidence="2" id="KW-1003">Cell membrane</keyword>